<protein>
    <submittedName>
        <fullName evidence="2">Uncharacterized protein</fullName>
    </submittedName>
</protein>
<dbReference type="EMBL" id="BK015176">
    <property type="protein sequence ID" value="DAD94434.1"/>
    <property type="molecule type" value="Genomic_DNA"/>
</dbReference>
<sequence length="57" mass="6616">MGIPVTKRNSIFIYIIHNLLFFIEIAQSKLPIGLLFLPFCIIKSLIFLVFATTVRKY</sequence>
<proteinExistence type="predicted"/>
<reference evidence="2" key="1">
    <citation type="journal article" date="2021" name="Proc. Natl. Acad. Sci. U.S.A.">
        <title>A Catalog of Tens of Thousands of Viruses from Human Metagenomes Reveals Hidden Associations with Chronic Diseases.</title>
        <authorList>
            <person name="Tisza M.J."/>
            <person name="Buck C.B."/>
        </authorList>
    </citation>
    <scope>NUCLEOTIDE SEQUENCE</scope>
    <source>
        <strain evidence="2">CttFh17</strain>
    </source>
</reference>
<keyword evidence="1" id="KW-1133">Transmembrane helix</keyword>
<name>A0A8S5NJG7_9CAUD</name>
<keyword evidence="1" id="KW-0472">Membrane</keyword>
<evidence type="ECO:0000256" key="1">
    <source>
        <dbReference type="SAM" id="Phobius"/>
    </source>
</evidence>
<organism evidence="2">
    <name type="scientific">Siphoviridae sp. cttFh17</name>
    <dbReference type="NCBI Taxonomy" id="2826491"/>
    <lineage>
        <taxon>Viruses</taxon>
        <taxon>Duplodnaviria</taxon>
        <taxon>Heunggongvirae</taxon>
        <taxon>Uroviricota</taxon>
        <taxon>Caudoviricetes</taxon>
    </lineage>
</organism>
<feature type="transmembrane region" description="Helical" evidence="1">
    <location>
        <begin position="34"/>
        <end position="54"/>
    </location>
</feature>
<accession>A0A8S5NJG7</accession>
<feature type="transmembrane region" description="Helical" evidence="1">
    <location>
        <begin position="12"/>
        <end position="28"/>
    </location>
</feature>
<evidence type="ECO:0000313" key="2">
    <source>
        <dbReference type="EMBL" id="DAD94434.1"/>
    </source>
</evidence>
<keyword evidence="1" id="KW-0812">Transmembrane</keyword>